<dbReference type="InterPro" id="IPR018247">
    <property type="entry name" value="EF_Hand_1_Ca_BS"/>
</dbReference>
<dbReference type="InterPro" id="IPR002048">
    <property type="entry name" value="EF_hand_dom"/>
</dbReference>
<dbReference type="PROSITE" id="PS50222">
    <property type="entry name" value="EF_HAND_2"/>
    <property type="match status" value="2"/>
</dbReference>
<gene>
    <name evidence="4" type="ORF">PGLA1383_LOCUS33936</name>
</gene>
<evidence type="ECO:0000313" key="5">
    <source>
        <dbReference type="Proteomes" id="UP000654075"/>
    </source>
</evidence>
<dbReference type="EMBL" id="CAJNNV010025823">
    <property type="protein sequence ID" value="CAE8616234.1"/>
    <property type="molecule type" value="Genomic_DNA"/>
</dbReference>
<keyword evidence="1" id="KW-0106">Calcium</keyword>
<evidence type="ECO:0000313" key="4">
    <source>
        <dbReference type="EMBL" id="CAE8616234.1"/>
    </source>
</evidence>
<dbReference type="Gene3D" id="1.10.238.10">
    <property type="entry name" value="EF-hand"/>
    <property type="match status" value="2"/>
</dbReference>
<dbReference type="Pfam" id="PF13833">
    <property type="entry name" value="EF-hand_8"/>
    <property type="match status" value="1"/>
</dbReference>
<dbReference type="CDD" id="cd00051">
    <property type="entry name" value="EFh"/>
    <property type="match status" value="1"/>
</dbReference>
<dbReference type="SUPFAM" id="SSF47473">
    <property type="entry name" value="EF-hand"/>
    <property type="match status" value="1"/>
</dbReference>
<dbReference type="Proteomes" id="UP000654075">
    <property type="component" value="Unassembled WGS sequence"/>
</dbReference>
<dbReference type="OrthoDB" id="408117at2759"/>
<keyword evidence="5" id="KW-1185">Reference proteome</keyword>
<reference evidence="4" key="1">
    <citation type="submission" date="2021-02" db="EMBL/GenBank/DDBJ databases">
        <authorList>
            <person name="Dougan E. K."/>
            <person name="Rhodes N."/>
            <person name="Thang M."/>
            <person name="Chan C."/>
        </authorList>
    </citation>
    <scope>NUCLEOTIDE SEQUENCE</scope>
</reference>
<organism evidence="4 5">
    <name type="scientific">Polarella glacialis</name>
    <name type="common">Dinoflagellate</name>
    <dbReference type="NCBI Taxonomy" id="89957"/>
    <lineage>
        <taxon>Eukaryota</taxon>
        <taxon>Sar</taxon>
        <taxon>Alveolata</taxon>
        <taxon>Dinophyceae</taxon>
        <taxon>Suessiales</taxon>
        <taxon>Suessiaceae</taxon>
        <taxon>Polarella</taxon>
    </lineage>
</organism>
<dbReference type="SMART" id="SM00054">
    <property type="entry name" value="EFh"/>
    <property type="match status" value="2"/>
</dbReference>
<dbReference type="Pfam" id="PF13202">
    <property type="entry name" value="EF-hand_5"/>
    <property type="match status" value="1"/>
</dbReference>
<evidence type="ECO:0000259" key="3">
    <source>
        <dbReference type="PROSITE" id="PS50222"/>
    </source>
</evidence>
<feature type="region of interest" description="Disordered" evidence="2">
    <location>
        <begin position="125"/>
        <end position="145"/>
    </location>
</feature>
<dbReference type="GO" id="GO:0005509">
    <property type="term" value="F:calcium ion binding"/>
    <property type="evidence" value="ECO:0007669"/>
    <property type="project" value="InterPro"/>
</dbReference>
<dbReference type="AlphaFoldDB" id="A0A813FPF8"/>
<proteinExistence type="predicted"/>
<name>A0A813FPF8_POLGL</name>
<dbReference type="InterPro" id="IPR011992">
    <property type="entry name" value="EF-hand-dom_pair"/>
</dbReference>
<comment type="caution">
    <text evidence="4">The sequence shown here is derived from an EMBL/GenBank/DDBJ whole genome shotgun (WGS) entry which is preliminary data.</text>
</comment>
<evidence type="ECO:0000256" key="1">
    <source>
        <dbReference type="ARBA" id="ARBA00022837"/>
    </source>
</evidence>
<feature type="domain" description="EF-hand" evidence="3">
    <location>
        <begin position="8"/>
        <end position="43"/>
    </location>
</feature>
<feature type="domain" description="EF-hand" evidence="3">
    <location>
        <begin position="56"/>
        <end position="91"/>
    </location>
</feature>
<dbReference type="PROSITE" id="PS00018">
    <property type="entry name" value="EF_HAND_1"/>
    <property type="match status" value="2"/>
</dbReference>
<protein>
    <recommendedName>
        <fullName evidence="3">EF-hand domain-containing protein</fullName>
    </recommendedName>
</protein>
<evidence type="ECO:0000256" key="2">
    <source>
        <dbReference type="SAM" id="MobiDB-lite"/>
    </source>
</evidence>
<accession>A0A813FPF8</accession>
<sequence length="167" mass="18712">MFKCSPGMSRADVDRLVALVDTDNDGIISFAEFATWLTDPSSKQTVDEDGWLSDMDLRKMLQPLFACFDKNGDGSIAVDEFRDCTKILENSMALCSQQAAKKLGRAPSKEGAQSSVFRDPGFWQEQQTNNKQQSQHQQQQQVLNKTTTKAATFTMNNNKQETVRSSM</sequence>